<dbReference type="SUPFAM" id="SSF55073">
    <property type="entry name" value="Nucleotide cyclase"/>
    <property type="match status" value="1"/>
</dbReference>
<evidence type="ECO:0000313" key="13">
    <source>
        <dbReference type="Proteomes" id="UP000330809"/>
    </source>
</evidence>
<evidence type="ECO:0000259" key="11">
    <source>
        <dbReference type="PROSITE" id="PS50887"/>
    </source>
</evidence>
<dbReference type="Proteomes" id="UP000330809">
    <property type="component" value="Unassembled WGS sequence"/>
</dbReference>
<dbReference type="EC" id="2.7.7.65" evidence="4"/>
<comment type="subcellular location">
    <subcellularLocation>
        <location evidence="2">Cell inner membrane</location>
    </subcellularLocation>
    <subcellularLocation>
        <location evidence="3">Cell membrane</location>
        <topology evidence="3">Multi-pass membrane protein</topology>
    </subcellularLocation>
</comment>
<dbReference type="InterPro" id="IPR033479">
    <property type="entry name" value="dCache_1"/>
</dbReference>
<sequence>MPMTDSFKPSRPLPVNLRGLILCIVLASVLATLCNSLVVAYRVQRDALIHSTLESNAAYAAKVASSIGEFLRAAHNNLNYSAKILGKHWDDPQVLHEEALRLEAQDQYFNSVEILDANGKVLASNPPQAQIVGSNVPASGIRQALQERRALVSSTYVSRQGNLIVFVSEPVFSKAGVFLGAVVGSIYLLDQSALHTVISSHFHHEGTFAFVADSNRRLLYHPNPARISEVLGENLAVDAALGGERGSMEIRNSEGVEMLAGYSQVPDSNWAVVVQQPREHSQATLRRLMHDMITGMIPAGLLGMVLVFVGTTLIARPLRLLSAAAQQLSAPQTTELLQRINAWYHDASAIRQAMLAGVQLLQQKLGRLSHEAQSDPLTGLANRRAMEELLSVLEQTQQPYTVLALDIDHFKRVNDTFGHDAGDVALKQVAEILKQNSRANDLACRSGGEEFSLLLPDTTQETARAIAERIRQSIADARIPQVGNLTISIGVASKAGAPMTPQQVLKLADERLYRAKESGRNRVVSA</sequence>
<evidence type="ECO:0000256" key="7">
    <source>
        <dbReference type="ARBA" id="ARBA00022989"/>
    </source>
</evidence>
<dbReference type="PROSITE" id="PS50887">
    <property type="entry name" value="GGDEF"/>
    <property type="match status" value="1"/>
</dbReference>
<evidence type="ECO:0000256" key="3">
    <source>
        <dbReference type="ARBA" id="ARBA00004651"/>
    </source>
</evidence>
<keyword evidence="7 10" id="KW-1133">Transmembrane helix</keyword>
<dbReference type="Gene3D" id="3.30.450.20">
    <property type="entry name" value="PAS domain"/>
    <property type="match status" value="1"/>
</dbReference>
<keyword evidence="5" id="KW-1003">Cell membrane</keyword>
<dbReference type="AlphaFoldDB" id="A0A449IQ95"/>
<keyword evidence="12" id="KW-0548">Nucleotidyltransferase</keyword>
<accession>A0A449IQ95</accession>
<dbReference type="CDD" id="cd18773">
    <property type="entry name" value="PDC1_HK_sensor"/>
    <property type="match status" value="1"/>
</dbReference>
<evidence type="ECO:0000256" key="4">
    <source>
        <dbReference type="ARBA" id="ARBA00012528"/>
    </source>
</evidence>
<dbReference type="CDD" id="cd01949">
    <property type="entry name" value="GGDEF"/>
    <property type="match status" value="1"/>
</dbReference>
<organism evidence="12 13">
    <name type="scientific">Pseudomonas fragi</name>
    <dbReference type="NCBI Taxonomy" id="296"/>
    <lineage>
        <taxon>Bacteria</taxon>
        <taxon>Pseudomonadati</taxon>
        <taxon>Pseudomonadota</taxon>
        <taxon>Gammaproteobacteria</taxon>
        <taxon>Pseudomonadales</taxon>
        <taxon>Pseudomonadaceae</taxon>
        <taxon>Pseudomonas</taxon>
    </lineage>
</organism>
<dbReference type="PANTHER" id="PTHR45138">
    <property type="entry name" value="REGULATORY COMPONENTS OF SENSORY TRANSDUCTION SYSTEM"/>
    <property type="match status" value="1"/>
</dbReference>
<dbReference type="PANTHER" id="PTHR45138:SF9">
    <property type="entry name" value="DIGUANYLATE CYCLASE DGCM-RELATED"/>
    <property type="match status" value="1"/>
</dbReference>
<dbReference type="Pfam" id="PF00990">
    <property type="entry name" value="GGDEF"/>
    <property type="match status" value="1"/>
</dbReference>
<dbReference type="GO" id="GO:0052621">
    <property type="term" value="F:diguanylate cyclase activity"/>
    <property type="evidence" value="ECO:0007669"/>
    <property type="project" value="UniProtKB-EC"/>
</dbReference>
<dbReference type="CDD" id="cd18774">
    <property type="entry name" value="PDC2_HK_sensor"/>
    <property type="match status" value="1"/>
</dbReference>
<feature type="transmembrane region" description="Helical" evidence="10">
    <location>
        <begin position="292"/>
        <end position="315"/>
    </location>
</feature>
<dbReference type="SUPFAM" id="SSF103190">
    <property type="entry name" value="Sensory domain-like"/>
    <property type="match status" value="2"/>
</dbReference>
<dbReference type="InterPro" id="IPR029151">
    <property type="entry name" value="Sensor-like_sf"/>
</dbReference>
<evidence type="ECO:0000313" key="12">
    <source>
        <dbReference type="EMBL" id="VFB21607.1"/>
    </source>
</evidence>
<dbReference type="InterPro" id="IPR029787">
    <property type="entry name" value="Nucleotide_cyclase"/>
</dbReference>
<evidence type="ECO:0000256" key="5">
    <source>
        <dbReference type="ARBA" id="ARBA00022475"/>
    </source>
</evidence>
<keyword evidence="6 10" id="KW-0812">Transmembrane</keyword>
<reference evidence="12 13" key="1">
    <citation type="submission" date="2019-02" db="EMBL/GenBank/DDBJ databases">
        <authorList>
            <consortium name="Pathogen Informatics"/>
        </authorList>
    </citation>
    <scope>NUCLEOTIDE SEQUENCE [LARGE SCALE GENOMIC DNA]</scope>
    <source>
        <strain evidence="12 13">3012STDY7103891</strain>
    </source>
</reference>
<dbReference type="InterPro" id="IPR043128">
    <property type="entry name" value="Rev_trsase/Diguanyl_cyclase"/>
</dbReference>
<evidence type="ECO:0000256" key="2">
    <source>
        <dbReference type="ARBA" id="ARBA00004533"/>
    </source>
</evidence>
<dbReference type="Pfam" id="PF02743">
    <property type="entry name" value="dCache_1"/>
    <property type="match status" value="1"/>
</dbReference>
<dbReference type="NCBIfam" id="TIGR00254">
    <property type="entry name" value="GGDEF"/>
    <property type="match status" value="1"/>
</dbReference>
<dbReference type="GO" id="GO:0005886">
    <property type="term" value="C:plasma membrane"/>
    <property type="evidence" value="ECO:0007669"/>
    <property type="project" value="UniProtKB-SubCell"/>
</dbReference>
<dbReference type="SMART" id="SM00267">
    <property type="entry name" value="GGDEF"/>
    <property type="match status" value="1"/>
</dbReference>
<dbReference type="EMBL" id="CAACYJ010000040">
    <property type="protein sequence ID" value="VFB21607.1"/>
    <property type="molecule type" value="Genomic_DNA"/>
</dbReference>
<evidence type="ECO:0000256" key="8">
    <source>
        <dbReference type="ARBA" id="ARBA00023136"/>
    </source>
</evidence>
<feature type="domain" description="GGDEF" evidence="11">
    <location>
        <begin position="398"/>
        <end position="526"/>
    </location>
</feature>
<comment type="catalytic activity">
    <reaction evidence="9">
        <text>2 GTP = 3',3'-c-di-GMP + 2 diphosphate</text>
        <dbReference type="Rhea" id="RHEA:24898"/>
        <dbReference type="ChEBI" id="CHEBI:33019"/>
        <dbReference type="ChEBI" id="CHEBI:37565"/>
        <dbReference type="ChEBI" id="CHEBI:58805"/>
        <dbReference type="EC" id="2.7.7.65"/>
    </reaction>
</comment>
<dbReference type="InterPro" id="IPR000160">
    <property type="entry name" value="GGDEF_dom"/>
</dbReference>
<evidence type="ECO:0000256" key="9">
    <source>
        <dbReference type="ARBA" id="ARBA00034247"/>
    </source>
</evidence>
<dbReference type="FunFam" id="3.30.70.270:FF:000001">
    <property type="entry name" value="Diguanylate cyclase domain protein"/>
    <property type="match status" value="1"/>
</dbReference>
<name>A0A449IQ95_PSEFR</name>
<evidence type="ECO:0000256" key="6">
    <source>
        <dbReference type="ARBA" id="ARBA00022692"/>
    </source>
</evidence>
<evidence type="ECO:0000256" key="1">
    <source>
        <dbReference type="ARBA" id="ARBA00001946"/>
    </source>
</evidence>
<evidence type="ECO:0000256" key="10">
    <source>
        <dbReference type="SAM" id="Phobius"/>
    </source>
</evidence>
<proteinExistence type="predicted"/>
<keyword evidence="8 10" id="KW-0472">Membrane</keyword>
<protein>
    <recommendedName>
        <fullName evidence="4">diguanylate cyclase</fullName>
        <ecNumber evidence="4">2.7.7.65</ecNumber>
    </recommendedName>
</protein>
<dbReference type="GO" id="GO:1902201">
    <property type="term" value="P:negative regulation of bacterial-type flagellum-dependent cell motility"/>
    <property type="evidence" value="ECO:0007669"/>
    <property type="project" value="TreeGrafter"/>
</dbReference>
<gene>
    <name evidence="12" type="primary">ycdT_2</name>
    <name evidence="12" type="ORF">NCTC10754_04276</name>
</gene>
<keyword evidence="12" id="KW-0808">Transferase</keyword>
<dbReference type="Gene3D" id="3.30.70.270">
    <property type="match status" value="1"/>
</dbReference>
<dbReference type="GO" id="GO:0043709">
    <property type="term" value="P:cell adhesion involved in single-species biofilm formation"/>
    <property type="evidence" value="ECO:0007669"/>
    <property type="project" value="TreeGrafter"/>
</dbReference>
<comment type="cofactor">
    <cofactor evidence="1">
        <name>Mg(2+)</name>
        <dbReference type="ChEBI" id="CHEBI:18420"/>
    </cofactor>
</comment>
<dbReference type="InterPro" id="IPR050469">
    <property type="entry name" value="Diguanylate_Cyclase"/>
</dbReference>